<dbReference type="Pfam" id="PF03428">
    <property type="entry name" value="RP-C"/>
    <property type="match status" value="1"/>
</dbReference>
<keyword evidence="5" id="KW-1185">Reference proteome</keyword>
<evidence type="ECO:0000259" key="2">
    <source>
        <dbReference type="Pfam" id="PF03428"/>
    </source>
</evidence>
<dbReference type="Pfam" id="PF11800">
    <property type="entry name" value="RP-C_C"/>
    <property type="match status" value="1"/>
</dbReference>
<evidence type="ECO:0000313" key="4">
    <source>
        <dbReference type="EMBL" id="OWJ77416.1"/>
    </source>
</evidence>
<dbReference type="Proteomes" id="UP000196878">
    <property type="component" value="Unassembled WGS sequence"/>
</dbReference>
<dbReference type="EMBL" id="NIPW01000020">
    <property type="protein sequence ID" value="OWJ77416.1"/>
    <property type="molecule type" value="Genomic_DNA"/>
</dbReference>
<proteinExistence type="predicted"/>
<dbReference type="InterPro" id="IPR005090">
    <property type="entry name" value="RepC_N"/>
</dbReference>
<organism evidence="4 5">
    <name type="scientific">Haematobacter genomosp. 1</name>
    <dbReference type="NCBI Taxonomy" id="366618"/>
    <lineage>
        <taxon>Bacteria</taxon>
        <taxon>Pseudomonadati</taxon>
        <taxon>Pseudomonadota</taxon>
        <taxon>Alphaproteobacteria</taxon>
        <taxon>Rhodobacterales</taxon>
        <taxon>Paracoccaceae</taxon>
        <taxon>Haematobacter</taxon>
    </lineage>
</organism>
<protein>
    <submittedName>
        <fullName evidence="4">Uncharacterized protein</fullName>
    </submittedName>
</protein>
<accession>A0A212AAQ7</accession>
<feature type="domain" description="Plasmid replication protein C N-terminal" evidence="2">
    <location>
        <begin position="124"/>
        <end position="263"/>
    </location>
</feature>
<evidence type="ECO:0000313" key="5">
    <source>
        <dbReference type="Proteomes" id="UP000196878"/>
    </source>
</evidence>
<gene>
    <name evidence="4" type="ORF">CDV49_11325</name>
</gene>
<dbReference type="AlphaFoldDB" id="A0A212AAQ7"/>
<sequence>MASAIMTITLPCRIGTTSRRLIPERSADRDSKIPMFRKRKPPAVGDHRGGRNRTFGEVLRCSLNSSIKVTFPYNTGKTKSALGRTINVGPSSPDRSTWRADSMVTKPLRVLGKPNENIGRFSADLYEAARNAALVMELPDGVRRTLEALISRIPRGSEAPISPASVSTLSFECGKNPRTILNHVRFLVRIGLAVDRSMGGGRRHCQRDQSGQIVAVYGIDLTPLRDRADELTMAAEAMRAERMAADRMRNEISRLRSMIRRILSGTEAAAEDQQTWASFPRRIAHLGYEALSELLNRVRRFLTRLGPSEISDRPEKNDQPYTTNQYPSESCNPAMPAENKMGQGAPTPPPQTPKCGMEHISLPMALNAAPAEWHVGMELYGRADWMAFVNVGYERAMALGINASAWAQAQAAIGKVGAALLVMIADADSNERGGKIRNAGAWVRRMSERAELGNAQLHRSVFGLLHREAAAC</sequence>
<comment type="caution">
    <text evidence="4">The sequence shown here is derived from an EMBL/GenBank/DDBJ whole genome shotgun (WGS) entry which is preliminary data.</text>
</comment>
<feature type="compositionally biased region" description="Polar residues" evidence="1">
    <location>
        <begin position="319"/>
        <end position="331"/>
    </location>
</feature>
<feature type="region of interest" description="Disordered" evidence="1">
    <location>
        <begin position="308"/>
        <end position="351"/>
    </location>
</feature>
<feature type="domain" description="Plasmid replication protein C C-terminal" evidence="3">
    <location>
        <begin position="381"/>
        <end position="466"/>
    </location>
</feature>
<evidence type="ECO:0000256" key="1">
    <source>
        <dbReference type="SAM" id="MobiDB-lite"/>
    </source>
</evidence>
<name>A0A212AAQ7_9RHOB</name>
<reference evidence="4 5" key="1">
    <citation type="submission" date="2016-12" db="EMBL/GenBank/DDBJ databases">
        <title>Comparison of Traditional DNA-DNA Hybridization with In Silico Genomic Analysis.</title>
        <authorList>
            <person name="Nicholson A.C."/>
            <person name="Humrighouse B.W."/>
            <person name="Graziano J."/>
            <person name="Lasker B."/>
            <person name="Whitney A.M."/>
            <person name="Mcquiston J.R."/>
        </authorList>
    </citation>
    <scope>NUCLEOTIDE SEQUENCE [LARGE SCALE GENOMIC DNA]</scope>
    <source>
        <strain evidence="4 5">H2240</strain>
    </source>
</reference>
<evidence type="ECO:0000259" key="3">
    <source>
        <dbReference type="Pfam" id="PF11800"/>
    </source>
</evidence>
<dbReference type="InterPro" id="IPR021760">
    <property type="entry name" value="RepC_C"/>
</dbReference>